<sequence length="369" mass="42147">MPRKIKVAEVVSRLESGGVESMLLNYLGHFKHPEDFDIHIITQDINDERCVKQFQDAGYTVDVVTHKRKSILKNVIELYRLMHSERFNVVHAHTTLTNFYILWIARLTGAKKLISHSHNSFVSKSKVKQAIWSVLKMLNKASANIWMACGHDAGVFLYGEKAVRSGKVQILNNAIELEKYAFNPEARDRIRREYNIGKADYVIGHVGRFMKQKNHKYLIDIFAEFNRRVPDSYLLLLGTGELEDEIHHYVNDCGLSDRVIFAGSVANVEDFYSAMDVFVLPSLYEGLPVVSIEAQAADLPILISDNVDHSCDITNNVNFISVNLPVTIWVNEMINLSAQKRSTLIPDVLKTKNYDIHNEARKLVLIYEK</sequence>
<gene>
    <name evidence="5" type="ORF">ESN35_01990</name>
</gene>
<accession>A0A4P6DSG2</accession>
<evidence type="ECO:0000313" key="6">
    <source>
        <dbReference type="Proteomes" id="UP000293589"/>
    </source>
</evidence>
<evidence type="ECO:0000256" key="1">
    <source>
        <dbReference type="ARBA" id="ARBA00022676"/>
    </source>
</evidence>
<dbReference type="Pfam" id="PF13439">
    <property type="entry name" value="Glyco_transf_4"/>
    <property type="match status" value="1"/>
</dbReference>
<dbReference type="GO" id="GO:1901137">
    <property type="term" value="P:carbohydrate derivative biosynthetic process"/>
    <property type="evidence" value="ECO:0007669"/>
    <property type="project" value="UniProtKB-ARBA"/>
</dbReference>
<dbReference type="PANTHER" id="PTHR45947">
    <property type="entry name" value="SULFOQUINOVOSYL TRANSFERASE SQD2"/>
    <property type="match status" value="1"/>
</dbReference>
<dbReference type="InterPro" id="IPR050194">
    <property type="entry name" value="Glycosyltransferase_grp1"/>
</dbReference>
<proteinExistence type="predicted"/>
<dbReference type="Proteomes" id="UP000293589">
    <property type="component" value="Chromosome"/>
</dbReference>
<evidence type="ECO:0000256" key="2">
    <source>
        <dbReference type="ARBA" id="ARBA00022679"/>
    </source>
</evidence>
<protein>
    <submittedName>
        <fullName evidence="5">Glycosyltransferase family 1 protein</fullName>
    </submittedName>
</protein>
<evidence type="ECO:0000259" key="4">
    <source>
        <dbReference type="Pfam" id="PF13439"/>
    </source>
</evidence>
<dbReference type="GO" id="GO:0016757">
    <property type="term" value="F:glycosyltransferase activity"/>
    <property type="evidence" value="ECO:0007669"/>
    <property type="project" value="UniProtKB-KW"/>
</dbReference>
<organism evidence="5 6">
    <name type="scientific">Bifidobacterium pullorum subsp. gallinarum</name>
    <dbReference type="NCBI Taxonomy" id="78344"/>
    <lineage>
        <taxon>Bacteria</taxon>
        <taxon>Bacillati</taxon>
        <taxon>Actinomycetota</taxon>
        <taxon>Actinomycetes</taxon>
        <taxon>Bifidobacteriales</taxon>
        <taxon>Bifidobacteriaceae</taxon>
        <taxon>Bifidobacterium</taxon>
    </lineage>
</organism>
<keyword evidence="2 5" id="KW-0808">Transferase</keyword>
<evidence type="ECO:0000313" key="5">
    <source>
        <dbReference type="EMBL" id="QAY32345.1"/>
    </source>
</evidence>
<dbReference type="AlphaFoldDB" id="A0A4P6DSG2"/>
<dbReference type="InterPro" id="IPR028098">
    <property type="entry name" value="Glyco_trans_4-like_N"/>
</dbReference>
<dbReference type="KEGG" id="bgx:ESN35_01990"/>
<dbReference type="InterPro" id="IPR001296">
    <property type="entry name" value="Glyco_trans_1"/>
</dbReference>
<dbReference type="Gene3D" id="3.40.50.2000">
    <property type="entry name" value="Glycogen Phosphorylase B"/>
    <property type="match status" value="2"/>
</dbReference>
<keyword evidence="1" id="KW-0328">Glycosyltransferase</keyword>
<feature type="domain" description="Glycosyltransferase subfamily 4-like N-terminal" evidence="4">
    <location>
        <begin position="17"/>
        <end position="178"/>
    </location>
</feature>
<evidence type="ECO:0000259" key="3">
    <source>
        <dbReference type="Pfam" id="PF00534"/>
    </source>
</evidence>
<dbReference type="EMBL" id="CP035464">
    <property type="protein sequence ID" value="QAY32345.1"/>
    <property type="molecule type" value="Genomic_DNA"/>
</dbReference>
<dbReference type="Pfam" id="PF00534">
    <property type="entry name" value="Glycos_transf_1"/>
    <property type="match status" value="1"/>
</dbReference>
<feature type="domain" description="Glycosyl transferase family 1" evidence="3">
    <location>
        <begin position="187"/>
        <end position="313"/>
    </location>
</feature>
<reference evidence="5 6" key="1">
    <citation type="submission" date="2019-01" db="EMBL/GenBank/DDBJ databases">
        <title>Complete genome sequence of Bifidobacterium gallinarum CACC 514.</title>
        <authorList>
            <person name="Jung M."/>
        </authorList>
    </citation>
    <scope>NUCLEOTIDE SEQUENCE [LARGE SCALE GENOMIC DNA]</scope>
    <source>
        <strain evidence="5 6">CACC 514</strain>
    </source>
</reference>
<name>A0A4P6DSG2_9BIFI</name>
<dbReference type="PANTHER" id="PTHR45947:SF3">
    <property type="entry name" value="SULFOQUINOVOSYL TRANSFERASE SQD2"/>
    <property type="match status" value="1"/>
</dbReference>
<dbReference type="SUPFAM" id="SSF53756">
    <property type="entry name" value="UDP-Glycosyltransferase/glycogen phosphorylase"/>
    <property type="match status" value="1"/>
</dbReference>
<dbReference type="RefSeq" id="WP_129236868.1">
    <property type="nucleotide sequence ID" value="NZ_CP035464.1"/>
</dbReference>